<reference evidence="1" key="1">
    <citation type="submission" date="2021-03" db="EMBL/GenBank/DDBJ databases">
        <title>Comparative genomics and phylogenomic investigation of the class Geoglossomycetes provide insights into ecological specialization and systematics.</title>
        <authorList>
            <person name="Melie T."/>
            <person name="Pirro S."/>
            <person name="Miller A.N."/>
            <person name="Quandt A."/>
        </authorList>
    </citation>
    <scope>NUCLEOTIDE SEQUENCE</scope>
    <source>
        <strain evidence="1">CAQ_001_2017</strain>
    </source>
</reference>
<gene>
    <name evidence="1" type="ORF">GP486_008782</name>
</gene>
<organism evidence="1 2">
    <name type="scientific">Trichoglossum hirsutum</name>
    <dbReference type="NCBI Taxonomy" id="265104"/>
    <lineage>
        <taxon>Eukaryota</taxon>
        <taxon>Fungi</taxon>
        <taxon>Dikarya</taxon>
        <taxon>Ascomycota</taxon>
        <taxon>Pezizomycotina</taxon>
        <taxon>Geoglossomycetes</taxon>
        <taxon>Geoglossales</taxon>
        <taxon>Geoglossaceae</taxon>
        <taxon>Trichoglossum</taxon>
    </lineage>
</organism>
<proteinExistence type="predicted"/>
<protein>
    <submittedName>
        <fullName evidence="1">Uncharacterized protein</fullName>
    </submittedName>
</protein>
<evidence type="ECO:0000313" key="1">
    <source>
        <dbReference type="EMBL" id="KAH0538342.1"/>
    </source>
</evidence>
<evidence type="ECO:0000313" key="2">
    <source>
        <dbReference type="Proteomes" id="UP000750711"/>
    </source>
</evidence>
<feature type="non-terminal residue" evidence="1">
    <location>
        <position position="261"/>
    </location>
</feature>
<dbReference type="Proteomes" id="UP000750711">
    <property type="component" value="Unassembled WGS sequence"/>
</dbReference>
<dbReference type="EMBL" id="JAGHQM010003990">
    <property type="protein sequence ID" value="KAH0538342.1"/>
    <property type="molecule type" value="Genomic_DNA"/>
</dbReference>
<accession>A0A9P8I3S7</accession>
<comment type="caution">
    <text evidence="1">The sequence shown here is derived from an EMBL/GenBank/DDBJ whole genome shotgun (WGS) entry which is preliminary data.</text>
</comment>
<keyword evidence="2" id="KW-1185">Reference proteome</keyword>
<dbReference type="AlphaFoldDB" id="A0A9P8I3S7"/>
<name>A0A9P8I3S7_9PEZI</name>
<sequence length="261" mass="29883">MSARYPSAKIRYPEGAAGDEGVDLFQGDLTRGSTVWQCKAFTVTILGDSQKRQIKESLRDAIKNVQPQQWILCLNLNLDTKAARWFERLQESYASQSIAVADPFDAMELARELMFRRTIRNHFFPNLMLDVQELRSLVKAAARGMDSIGDVDLEKLATENTEEYLDRLRQRDPRFTYEVTFGGERGPNVFPPPHEPNLISSMTDGRKIIKAYARDHEALRQDPVGSLFQFNETGGQKFLDFIRTGKEQVWTPEEIRAFKST</sequence>